<dbReference type="NCBIfam" id="NF045515">
    <property type="entry name" value="Glp_gephyrin"/>
    <property type="match status" value="1"/>
</dbReference>
<proteinExistence type="inferred from homology"/>
<dbReference type="UniPathway" id="UPA00344"/>
<dbReference type="GO" id="GO:0005829">
    <property type="term" value="C:cytosol"/>
    <property type="evidence" value="ECO:0007669"/>
    <property type="project" value="TreeGrafter"/>
</dbReference>
<dbReference type="PATRIC" id="fig|1196324.3.peg.2990"/>
<evidence type="ECO:0000256" key="8">
    <source>
        <dbReference type="ARBA" id="ARBA00022679"/>
    </source>
</evidence>
<dbReference type="EMBL" id="AKKV01000031">
    <property type="protein sequence ID" value="EIT84572.1"/>
    <property type="molecule type" value="Genomic_DNA"/>
</dbReference>
<dbReference type="FunFam" id="2.170.190.11:FF:000001">
    <property type="entry name" value="Molybdopterin molybdenumtransferase"/>
    <property type="match status" value="1"/>
</dbReference>
<dbReference type="CDD" id="cd00887">
    <property type="entry name" value="MoeA"/>
    <property type="match status" value="1"/>
</dbReference>
<feature type="domain" description="MoaB/Mog" evidence="14">
    <location>
        <begin position="187"/>
        <end position="325"/>
    </location>
</feature>
<evidence type="ECO:0000256" key="11">
    <source>
        <dbReference type="ARBA" id="ARBA00023150"/>
    </source>
</evidence>
<sequence length="424" mass="46084">MSVQKRQIMQVDEAITKLLEVPLHGTVEIISLEDSDGRYLAEDLIAPHAVPPFDRSPYDGFALASQDTKTASHKEPVMFQVIDHIGAGAVSQRVISEKEAIRIMTGAQLPRGADAVVMLEVVKEHGVDAFELSRQINKGENVSYKGEDTKKGEIILTKGTRIHPGVIALLATFGYSEIPVFKRPLVGILATGTELLDIREPLQPGKIRNSNAYMIAAQLRKLGAHPVMLGTLSDDYDHTFLGIQNALKTVDLLITTGGVSVGDFDHLPRVYEELGATLLFNKIAMRPGSVTSAARFQDKMLFGLSGNPSACFVGCELFVRPYIVSSFHARKPHLTMMKATLGADFLKANPFTRFVRGTVTMNDSDIQAVPAGLDKSGSVSSLALANAFIVLRGGTRGWKKGDAVYVLLLDGEGSEWPWTVLLSK</sequence>
<dbReference type="InterPro" id="IPR036425">
    <property type="entry name" value="MoaB/Mog-like_dom_sf"/>
</dbReference>
<dbReference type="Pfam" id="PF03454">
    <property type="entry name" value="MoeA_C"/>
    <property type="match status" value="1"/>
</dbReference>
<evidence type="ECO:0000256" key="12">
    <source>
        <dbReference type="ARBA" id="ARBA00047317"/>
    </source>
</evidence>
<dbReference type="InterPro" id="IPR001453">
    <property type="entry name" value="MoaB/Mog_dom"/>
</dbReference>
<evidence type="ECO:0000313" key="16">
    <source>
        <dbReference type="Proteomes" id="UP000004080"/>
    </source>
</evidence>
<comment type="function">
    <text evidence="2 13">Catalyzes the insertion of molybdate into adenylated molybdopterin with the concomitant release of AMP.</text>
</comment>
<dbReference type="SMART" id="SM00852">
    <property type="entry name" value="MoCF_biosynth"/>
    <property type="match status" value="1"/>
</dbReference>
<dbReference type="FunFam" id="3.40.980.10:FF:000004">
    <property type="entry name" value="Molybdopterin molybdenumtransferase"/>
    <property type="match status" value="1"/>
</dbReference>
<organism evidence="15 16">
    <name type="scientific">Fictibacillus macauensis ZFHKF-1</name>
    <dbReference type="NCBI Taxonomy" id="1196324"/>
    <lineage>
        <taxon>Bacteria</taxon>
        <taxon>Bacillati</taxon>
        <taxon>Bacillota</taxon>
        <taxon>Bacilli</taxon>
        <taxon>Bacillales</taxon>
        <taxon>Fictibacillaceae</taxon>
        <taxon>Fictibacillus</taxon>
    </lineage>
</organism>
<keyword evidence="11 13" id="KW-0501">Molybdenum cofactor biosynthesis</keyword>
<evidence type="ECO:0000256" key="4">
    <source>
        <dbReference type="ARBA" id="ARBA00010763"/>
    </source>
</evidence>
<comment type="caution">
    <text evidence="15">The sequence shown here is derived from an EMBL/GenBank/DDBJ whole genome shotgun (WGS) entry which is preliminary data.</text>
</comment>
<dbReference type="Pfam" id="PF03453">
    <property type="entry name" value="MoeA_N"/>
    <property type="match status" value="1"/>
</dbReference>
<dbReference type="OrthoDB" id="9804758at2"/>
<dbReference type="InterPro" id="IPR038987">
    <property type="entry name" value="MoeA-like"/>
</dbReference>
<dbReference type="STRING" id="1196324.A374_14630"/>
<evidence type="ECO:0000256" key="3">
    <source>
        <dbReference type="ARBA" id="ARBA00005046"/>
    </source>
</evidence>
<dbReference type="GO" id="GO:0061599">
    <property type="term" value="F:molybdopterin molybdotransferase activity"/>
    <property type="evidence" value="ECO:0007669"/>
    <property type="project" value="UniProtKB-UniRule"/>
</dbReference>
<keyword evidence="8 13" id="KW-0808">Transferase</keyword>
<dbReference type="GO" id="GO:0006777">
    <property type="term" value="P:Mo-molybdopterin cofactor biosynthetic process"/>
    <property type="evidence" value="ECO:0007669"/>
    <property type="project" value="UniProtKB-UniRule"/>
</dbReference>
<protein>
    <recommendedName>
        <fullName evidence="6 13">Molybdopterin molybdenumtransferase</fullName>
        <ecNumber evidence="5 13">2.10.1.1</ecNumber>
    </recommendedName>
</protein>
<dbReference type="Proteomes" id="UP000004080">
    <property type="component" value="Unassembled WGS sequence"/>
</dbReference>
<dbReference type="SUPFAM" id="SSF53218">
    <property type="entry name" value="Molybdenum cofactor biosynthesis proteins"/>
    <property type="match status" value="1"/>
</dbReference>
<evidence type="ECO:0000259" key="14">
    <source>
        <dbReference type="SMART" id="SM00852"/>
    </source>
</evidence>
<evidence type="ECO:0000256" key="6">
    <source>
        <dbReference type="ARBA" id="ARBA00021108"/>
    </source>
</evidence>
<comment type="catalytic activity">
    <reaction evidence="12">
        <text>adenylyl-molybdopterin + molybdate = Mo-molybdopterin + AMP + H(+)</text>
        <dbReference type="Rhea" id="RHEA:35047"/>
        <dbReference type="ChEBI" id="CHEBI:15378"/>
        <dbReference type="ChEBI" id="CHEBI:36264"/>
        <dbReference type="ChEBI" id="CHEBI:62727"/>
        <dbReference type="ChEBI" id="CHEBI:71302"/>
        <dbReference type="ChEBI" id="CHEBI:456215"/>
        <dbReference type="EC" id="2.10.1.1"/>
    </reaction>
</comment>
<keyword evidence="9 13" id="KW-0479">Metal-binding</keyword>
<gene>
    <name evidence="15" type="ORF">A374_14630</name>
</gene>
<dbReference type="RefSeq" id="WP_007203002.1">
    <property type="nucleotide sequence ID" value="NZ_AKKV01000031.1"/>
</dbReference>
<keyword evidence="16" id="KW-1185">Reference proteome</keyword>
<dbReference type="SUPFAM" id="SSF63867">
    <property type="entry name" value="MoeA C-terminal domain-like"/>
    <property type="match status" value="1"/>
</dbReference>
<name>I8AG17_9BACL</name>
<dbReference type="GO" id="GO:0046872">
    <property type="term" value="F:metal ion binding"/>
    <property type="evidence" value="ECO:0007669"/>
    <property type="project" value="UniProtKB-UniRule"/>
</dbReference>
<evidence type="ECO:0000256" key="13">
    <source>
        <dbReference type="RuleBase" id="RU365090"/>
    </source>
</evidence>
<dbReference type="PANTHER" id="PTHR10192">
    <property type="entry name" value="MOLYBDOPTERIN BIOSYNTHESIS PROTEIN"/>
    <property type="match status" value="1"/>
</dbReference>
<dbReference type="InterPro" id="IPR005111">
    <property type="entry name" value="MoeA_C_domain_IV"/>
</dbReference>
<comment type="cofactor">
    <cofactor evidence="1 13">
        <name>Mg(2+)</name>
        <dbReference type="ChEBI" id="CHEBI:18420"/>
    </cofactor>
</comment>
<dbReference type="NCBIfam" id="TIGR00177">
    <property type="entry name" value="molyb_syn"/>
    <property type="match status" value="1"/>
</dbReference>
<comment type="similarity">
    <text evidence="4 13">Belongs to the MoeA family.</text>
</comment>
<dbReference type="InterPro" id="IPR005110">
    <property type="entry name" value="MoeA_linker/N"/>
</dbReference>
<dbReference type="FunFam" id="2.40.340.10:FF:000002">
    <property type="entry name" value="Molybdopterin molybdenumtransferase"/>
    <property type="match status" value="1"/>
</dbReference>
<dbReference type="SUPFAM" id="SSF63882">
    <property type="entry name" value="MoeA N-terminal region -like"/>
    <property type="match status" value="1"/>
</dbReference>
<dbReference type="Pfam" id="PF00994">
    <property type="entry name" value="MoCF_biosynth"/>
    <property type="match status" value="1"/>
</dbReference>
<dbReference type="Gene3D" id="2.40.340.10">
    <property type="entry name" value="MoeA, C-terminal, domain IV"/>
    <property type="match status" value="1"/>
</dbReference>
<evidence type="ECO:0000256" key="2">
    <source>
        <dbReference type="ARBA" id="ARBA00002901"/>
    </source>
</evidence>
<dbReference type="Gene3D" id="2.170.190.11">
    <property type="entry name" value="Molybdopterin biosynthesis moea protein, domain 3"/>
    <property type="match status" value="1"/>
</dbReference>
<accession>I8AG17</accession>
<evidence type="ECO:0000256" key="9">
    <source>
        <dbReference type="ARBA" id="ARBA00022723"/>
    </source>
</evidence>
<keyword evidence="7 13" id="KW-0500">Molybdenum</keyword>
<evidence type="ECO:0000256" key="7">
    <source>
        <dbReference type="ARBA" id="ARBA00022505"/>
    </source>
</evidence>
<evidence type="ECO:0000313" key="15">
    <source>
        <dbReference type="EMBL" id="EIT84572.1"/>
    </source>
</evidence>
<dbReference type="PANTHER" id="PTHR10192:SF5">
    <property type="entry name" value="GEPHYRIN"/>
    <property type="match status" value="1"/>
</dbReference>
<dbReference type="AlphaFoldDB" id="I8AG17"/>
<dbReference type="InterPro" id="IPR036135">
    <property type="entry name" value="MoeA_linker/N_sf"/>
</dbReference>
<dbReference type="eggNOG" id="COG0303">
    <property type="taxonomic scope" value="Bacteria"/>
</dbReference>
<reference evidence="15 16" key="1">
    <citation type="journal article" date="2012" name="J. Bacteriol.">
        <title>Genome of Bacillus macauensis ZFHKF-1, a Long-Chain-Forming Bacterium.</title>
        <authorList>
            <person name="Cai L."/>
            <person name="Zhang T."/>
        </authorList>
    </citation>
    <scope>NUCLEOTIDE SEQUENCE [LARGE SCALE GENOMIC DNA]</scope>
    <source>
        <strain evidence="15 16">ZFHKF-1</strain>
    </source>
</reference>
<evidence type="ECO:0000256" key="5">
    <source>
        <dbReference type="ARBA" id="ARBA00013269"/>
    </source>
</evidence>
<evidence type="ECO:0000256" key="10">
    <source>
        <dbReference type="ARBA" id="ARBA00022842"/>
    </source>
</evidence>
<evidence type="ECO:0000256" key="1">
    <source>
        <dbReference type="ARBA" id="ARBA00001946"/>
    </source>
</evidence>
<comment type="pathway">
    <text evidence="3 13">Cofactor biosynthesis; molybdopterin biosynthesis.</text>
</comment>
<dbReference type="Gene3D" id="3.90.105.10">
    <property type="entry name" value="Molybdopterin biosynthesis moea protein, domain 2"/>
    <property type="match status" value="1"/>
</dbReference>
<dbReference type="EC" id="2.10.1.1" evidence="5 13"/>
<dbReference type="Gene3D" id="3.40.980.10">
    <property type="entry name" value="MoaB/Mog-like domain"/>
    <property type="match status" value="1"/>
</dbReference>
<keyword evidence="10 13" id="KW-0460">Magnesium</keyword>
<dbReference type="InterPro" id="IPR036688">
    <property type="entry name" value="MoeA_C_domain_IV_sf"/>
</dbReference>